<sequence length="459" mass="50519">MADLREYPHLPDGFVFGASTASYQVEGAVDEDGRGPSVWDRFCAEPGRIADGSSGAVACDHYHRYPEDVALMKGLGLDAYRFSISWSRIQPEGRGRANAAGLAFYDRLLDELLESGIAPMATLFHWDLPQPLEDDGGWLNRETAERFAEYATLVGMRFADRVAHWVPVNEPNVVTMLGYGLGRHAPGKRLMFDALPAAHHLLLGHGRAVQALRAVNGKSIGTATNHTPVLAASDSAEDKEAAASYATLWNRLFSDPVLRGSYPVGFDALMPGPVEDDLRTIGTPVDFYGVNYYNPTRVAGPSTPAPPEAPERLDGLPFVVLPVEGYPRTDFGWPVVPGGLRDLLVMMEHEYDGLLPPVFVTENGCAYDDAPDAAGRVDDRRRIEYLDGHLRAVGEAIAAGVDVRGYFTWSLLDNFEWAEGYTKRFGLVHVDFETQRRTPKDSYAWFARMVAENRTSPEG</sequence>
<reference evidence="10 11" key="1">
    <citation type="submission" date="2021-08" db="EMBL/GenBank/DDBJ databases">
        <title>Nocardioides bacterium WL0053 sp. nov., isolated from the sediment.</title>
        <authorList>
            <person name="Wang L."/>
            <person name="Zhang D."/>
            <person name="Zhang A."/>
        </authorList>
    </citation>
    <scope>NUCLEOTIDE SEQUENCE [LARGE SCALE GENOMIC DNA]</scope>
    <source>
        <strain evidence="10 11">WL0053</strain>
    </source>
</reference>
<dbReference type="EMBL" id="JAIEZQ010000001">
    <property type="protein sequence ID" value="MBY9074102.1"/>
    <property type="molecule type" value="Genomic_DNA"/>
</dbReference>
<dbReference type="Pfam" id="PF00232">
    <property type="entry name" value="Glyco_hydro_1"/>
    <property type="match status" value="1"/>
</dbReference>
<dbReference type="InterPro" id="IPR033132">
    <property type="entry name" value="GH_1_N_CS"/>
</dbReference>
<keyword evidence="6" id="KW-0119">Carbohydrate metabolism</keyword>
<dbReference type="PRINTS" id="PR00131">
    <property type="entry name" value="GLHYDRLASE1"/>
</dbReference>
<dbReference type="PANTHER" id="PTHR10353">
    <property type="entry name" value="GLYCOSYL HYDROLASE"/>
    <property type="match status" value="1"/>
</dbReference>
<keyword evidence="5" id="KW-0136">Cellulose degradation</keyword>
<proteinExistence type="inferred from homology"/>
<name>A0ABS7RGD6_9ACTN</name>
<dbReference type="Proteomes" id="UP000754710">
    <property type="component" value="Unassembled WGS sequence"/>
</dbReference>
<evidence type="ECO:0000256" key="4">
    <source>
        <dbReference type="ARBA" id="ARBA00022801"/>
    </source>
</evidence>
<keyword evidence="8" id="KW-0624">Polysaccharide degradation</keyword>
<dbReference type="InterPro" id="IPR017736">
    <property type="entry name" value="Glyco_hydro_1_beta-glucosidase"/>
</dbReference>
<comment type="catalytic activity">
    <reaction evidence="1 9">
        <text>Hydrolysis of terminal, non-reducing beta-D-glucosyl residues with release of beta-D-glucose.</text>
        <dbReference type="EC" id="3.2.1.21"/>
    </reaction>
</comment>
<organism evidence="10 11">
    <name type="scientific">Nocardioides jiangsuensis</name>
    <dbReference type="NCBI Taxonomy" id="2866161"/>
    <lineage>
        <taxon>Bacteria</taxon>
        <taxon>Bacillati</taxon>
        <taxon>Actinomycetota</taxon>
        <taxon>Actinomycetes</taxon>
        <taxon>Propionibacteriales</taxon>
        <taxon>Nocardioidaceae</taxon>
        <taxon>Nocardioides</taxon>
    </lineage>
</organism>
<evidence type="ECO:0000256" key="3">
    <source>
        <dbReference type="ARBA" id="ARBA00012744"/>
    </source>
</evidence>
<dbReference type="NCBIfam" id="TIGR03356">
    <property type="entry name" value="BGL"/>
    <property type="match status" value="1"/>
</dbReference>
<dbReference type="EC" id="3.2.1.21" evidence="3 9"/>
<comment type="similarity">
    <text evidence="2 9">Belongs to the glycosyl hydrolase 1 family.</text>
</comment>
<evidence type="ECO:0000256" key="2">
    <source>
        <dbReference type="ARBA" id="ARBA00010838"/>
    </source>
</evidence>
<evidence type="ECO:0000313" key="10">
    <source>
        <dbReference type="EMBL" id="MBY9074102.1"/>
    </source>
</evidence>
<dbReference type="InterPro" id="IPR001360">
    <property type="entry name" value="Glyco_hydro_1"/>
</dbReference>
<dbReference type="PROSITE" id="PS00653">
    <property type="entry name" value="GLYCOSYL_HYDROL_F1_2"/>
    <property type="match status" value="1"/>
</dbReference>
<dbReference type="Gene3D" id="3.20.20.80">
    <property type="entry name" value="Glycosidases"/>
    <property type="match status" value="1"/>
</dbReference>
<gene>
    <name evidence="10" type="ORF">K1X13_04615</name>
</gene>
<dbReference type="InterPro" id="IPR017853">
    <property type="entry name" value="GH"/>
</dbReference>
<dbReference type="SUPFAM" id="SSF51445">
    <property type="entry name" value="(Trans)glycosidases"/>
    <property type="match status" value="1"/>
</dbReference>
<dbReference type="GO" id="GO:0004565">
    <property type="term" value="F:beta-galactosidase activity"/>
    <property type="evidence" value="ECO:0007669"/>
    <property type="project" value="UniProtKB-EC"/>
</dbReference>
<protein>
    <recommendedName>
        <fullName evidence="3 9">Beta-glucosidase</fullName>
        <ecNumber evidence="3 9">3.2.1.21</ecNumber>
    </recommendedName>
</protein>
<evidence type="ECO:0000256" key="5">
    <source>
        <dbReference type="ARBA" id="ARBA00023001"/>
    </source>
</evidence>
<evidence type="ECO:0000256" key="6">
    <source>
        <dbReference type="ARBA" id="ARBA00023277"/>
    </source>
</evidence>
<evidence type="ECO:0000313" key="11">
    <source>
        <dbReference type="Proteomes" id="UP000754710"/>
    </source>
</evidence>
<comment type="caution">
    <text evidence="10">The sequence shown here is derived from an EMBL/GenBank/DDBJ whole genome shotgun (WGS) entry which is preliminary data.</text>
</comment>
<evidence type="ECO:0000256" key="9">
    <source>
        <dbReference type="RuleBase" id="RU361175"/>
    </source>
</evidence>
<evidence type="ECO:0000256" key="7">
    <source>
        <dbReference type="ARBA" id="ARBA00023295"/>
    </source>
</evidence>
<evidence type="ECO:0000256" key="1">
    <source>
        <dbReference type="ARBA" id="ARBA00000448"/>
    </source>
</evidence>
<evidence type="ECO:0000256" key="8">
    <source>
        <dbReference type="ARBA" id="ARBA00023326"/>
    </source>
</evidence>
<dbReference type="RefSeq" id="WP_221023817.1">
    <property type="nucleotide sequence ID" value="NZ_JAIEZQ010000001.1"/>
</dbReference>
<keyword evidence="4 9" id="KW-0378">Hydrolase</keyword>
<dbReference type="PANTHER" id="PTHR10353:SF36">
    <property type="entry name" value="LP05116P"/>
    <property type="match status" value="1"/>
</dbReference>
<keyword evidence="11" id="KW-1185">Reference proteome</keyword>
<accession>A0ABS7RGD6</accession>
<keyword evidence="7 9" id="KW-0326">Glycosidase</keyword>